<dbReference type="InterPro" id="IPR011051">
    <property type="entry name" value="RmlC_Cupin_sf"/>
</dbReference>
<evidence type="ECO:0000313" key="6">
    <source>
        <dbReference type="Proteomes" id="UP000003635"/>
    </source>
</evidence>
<protein>
    <submittedName>
        <fullName evidence="5">Regulator of melibiose operon</fullName>
    </submittedName>
</protein>
<dbReference type="PANTHER" id="PTHR43280">
    <property type="entry name" value="ARAC-FAMILY TRANSCRIPTIONAL REGULATOR"/>
    <property type="match status" value="1"/>
</dbReference>
<comment type="caution">
    <text evidence="5">The sequence shown here is derived from an EMBL/GenBank/DDBJ whole genome shotgun (WGS) entry which is preliminary data.</text>
</comment>
<gene>
    <name evidence="5" type="ORF">OG2516_10966</name>
</gene>
<dbReference type="SUPFAM" id="SSF46689">
    <property type="entry name" value="Homeodomain-like"/>
    <property type="match status" value="1"/>
</dbReference>
<evidence type="ECO:0000259" key="4">
    <source>
        <dbReference type="PROSITE" id="PS01124"/>
    </source>
</evidence>
<evidence type="ECO:0000256" key="3">
    <source>
        <dbReference type="ARBA" id="ARBA00023163"/>
    </source>
</evidence>
<dbReference type="Proteomes" id="UP000003635">
    <property type="component" value="Unassembled WGS sequence"/>
</dbReference>
<dbReference type="Pfam" id="PF12833">
    <property type="entry name" value="HTH_18"/>
    <property type="match status" value="1"/>
</dbReference>
<dbReference type="EMBL" id="AAOT01000001">
    <property type="protein sequence ID" value="EAR52979.1"/>
    <property type="molecule type" value="Genomic_DNA"/>
</dbReference>
<dbReference type="AlphaFoldDB" id="Q2CK10"/>
<dbReference type="OrthoDB" id="345413at2"/>
<keyword evidence="2" id="KW-0238">DNA-binding</keyword>
<dbReference type="GO" id="GO:0043565">
    <property type="term" value="F:sequence-specific DNA binding"/>
    <property type="evidence" value="ECO:0007669"/>
    <property type="project" value="InterPro"/>
</dbReference>
<dbReference type="GO" id="GO:0003700">
    <property type="term" value="F:DNA-binding transcription factor activity"/>
    <property type="evidence" value="ECO:0007669"/>
    <property type="project" value="InterPro"/>
</dbReference>
<dbReference type="InterPro" id="IPR009057">
    <property type="entry name" value="Homeodomain-like_sf"/>
</dbReference>
<keyword evidence="1" id="KW-0805">Transcription regulation</keyword>
<dbReference type="STRING" id="314256.OG2516_10966"/>
<dbReference type="SMART" id="SM00342">
    <property type="entry name" value="HTH_ARAC"/>
    <property type="match status" value="1"/>
</dbReference>
<proteinExistence type="predicted"/>
<keyword evidence="6" id="KW-1185">Reference proteome</keyword>
<dbReference type="SUPFAM" id="SSF51182">
    <property type="entry name" value="RmlC-like cupins"/>
    <property type="match status" value="1"/>
</dbReference>
<keyword evidence="3" id="KW-0804">Transcription</keyword>
<dbReference type="InterPro" id="IPR018060">
    <property type="entry name" value="HTH_AraC"/>
</dbReference>
<dbReference type="RefSeq" id="WP_007255713.1">
    <property type="nucleotide sequence ID" value="NZ_CH724107.1"/>
</dbReference>
<dbReference type="eggNOG" id="COG4977">
    <property type="taxonomic scope" value="Bacteria"/>
</dbReference>
<organism evidence="5 6">
    <name type="scientific">Oceanicola granulosus (strain ATCC BAA-861 / DSM 15982 / KCTC 12143 / HTCC2516)</name>
    <dbReference type="NCBI Taxonomy" id="314256"/>
    <lineage>
        <taxon>Bacteria</taxon>
        <taxon>Pseudomonadati</taxon>
        <taxon>Pseudomonadota</taxon>
        <taxon>Alphaproteobacteria</taxon>
        <taxon>Rhodobacterales</taxon>
        <taxon>Roseobacteraceae</taxon>
        <taxon>Oceanicola</taxon>
    </lineage>
</organism>
<reference evidence="5 6" key="1">
    <citation type="journal article" date="2010" name="J. Bacteriol.">
        <title>Genome sequences of Oceanicola granulosus HTCC2516(T) and Oceanicola batsensis HTCC2597(TDelta).</title>
        <authorList>
            <person name="Thrash J.C."/>
            <person name="Cho J.C."/>
            <person name="Vergin K.L."/>
            <person name="Giovannoni S.J."/>
        </authorList>
    </citation>
    <scope>NUCLEOTIDE SEQUENCE [LARGE SCALE GENOMIC DNA]</scope>
    <source>
        <strain evidence="6">ATCC BAA-861 / DSM 15982 / KCTC 12143 / HTCC2516</strain>
    </source>
</reference>
<name>Q2CK10_OCEGH</name>
<feature type="domain" description="HTH araC/xylS-type" evidence="4">
    <location>
        <begin position="201"/>
        <end position="299"/>
    </location>
</feature>
<dbReference type="PROSITE" id="PS01124">
    <property type="entry name" value="HTH_ARAC_FAMILY_2"/>
    <property type="match status" value="1"/>
</dbReference>
<dbReference type="Gene3D" id="1.10.10.60">
    <property type="entry name" value="Homeodomain-like"/>
    <property type="match status" value="1"/>
</dbReference>
<evidence type="ECO:0000313" key="5">
    <source>
        <dbReference type="EMBL" id="EAR52979.1"/>
    </source>
</evidence>
<evidence type="ECO:0000256" key="1">
    <source>
        <dbReference type="ARBA" id="ARBA00023015"/>
    </source>
</evidence>
<dbReference type="HOGENOM" id="CLU_000445_88_9_5"/>
<dbReference type="PANTHER" id="PTHR43280:SF27">
    <property type="entry name" value="TRANSCRIPTIONAL REGULATOR MTLR"/>
    <property type="match status" value="1"/>
</dbReference>
<sequence length="306" mass="34781">MAGRGDLDDAPLKGVPSHERHFYALSSAIGRFGMRLFVPTVMASPHWHGHVEGNFVTGARLVYDVDGDRVDVPENRLILFWAGLPHQLREVIPTGDAPPRLANIYLPLDSFLYMPHIARLQVSLLGGAMAALPEEACSAERIEGWYKDYRANEYERLEIMKMEFNALLRRALLDDVPYLRDGLVEMDEGRILSSVHIQHVVAMVKHILEHLSEPLSNADVAAVTGFHQNYALSLFSRTMRMPMKRFIIRMRLLRARALLMGSSMAISQVVEQSGFTSTSQFYQHFKTAYGLSPHQMRARYTQMELR</sequence>
<accession>Q2CK10</accession>
<evidence type="ECO:0000256" key="2">
    <source>
        <dbReference type="ARBA" id="ARBA00023125"/>
    </source>
</evidence>